<evidence type="ECO:0000313" key="13">
    <source>
        <dbReference type="Proteomes" id="UP000027920"/>
    </source>
</evidence>
<evidence type="ECO:0000256" key="9">
    <source>
        <dbReference type="ARBA" id="ARBA00023160"/>
    </source>
</evidence>
<keyword evidence="9 10" id="KW-0275">Fatty acid biosynthesis</keyword>
<dbReference type="Pfam" id="PF01151">
    <property type="entry name" value="ELO"/>
    <property type="match status" value="1"/>
</dbReference>
<keyword evidence="13" id="KW-1185">Reference proteome</keyword>
<evidence type="ECO:0000256" key="2">
    <source>
        <dbReference type="ARBA" id="ARBA00022516"/>
    </source>
</evidence>
<dbReference type="GeneID" id="25281928"/>
<evidence type="ECO:0000256" key="3">
    <source>
        <dbReference type="ARBA" id="ARBA00022679"/>
    </source>
</evidence>
<keyword evidence="3 10" id="KW-0808">Transferase</keyword>
<keyword evidence="8 10" id="KW-0472">Membrane</keyword>
<keyword evidence="7 10" id="KW-0443">Lipid metabolism</keyword>
<comment type="similarity">
    <text evidence="10">Belongs to the ELO family.</text>
</comment>
<dbReference type="GO" id="GO:0030148">
    <property type="term" value="P:sphingolipid biosynthetic process"/>
    <property type="evidence" value="ECO:0007669"/>
    <property type="project" value="TreeGrafter"/>
</dbReference>
<reference evidence="12 13" key="1">
    <citation type="submission" date="2013-03" db="EMBL/GenBank/DDBJ databases">
        <title>The Genome Sequence of Exophiala aquamarina CBS 119918.</title>
        <authorList>
            <consortium name="The Broad Institute Genomics Platform"/>
            <person name="Cuomo C."/>
            <person name="de Hoog S."/>
            <person name="Gorbushina A."/>
            <person name="Walker B."/>
            <person name="Young S.K."/>
            <person name="Zeng Q."/>
            <person name="Gargeya S."/>
            <person name="Fitzgerald M."/>
            <person name="Haas B."/>
            <person name="Abouelleil A."/>
            <person name="Allen A.W."/>
            <person name="Alvarado L."/>
            <person name="Arachchi H.M."/>
            <person name="Berlin A.M."/>
            <person name="Chapman S.B."/>
            <person name="Gainer-Dewar J."/>
            <person name="Goldberg J."/>
            <person name="Griggs A."/>
            <person name="Gujja S."/>
            <person name="Hansen M."/>
            <person name="Howarth C."/>
            <person name="Imamovic A."/>
            <person name="Ireland A."/>
            <person name="Larimer J."/>
            <person name="McCowan C."/>
            <person name="Murphy C."/>
            <person name="Pearson M."/>
            <person name="Poon T.W."/>
            <person name="Priest M."/>
            <person name="Roberts A."/>
            <person name="Saif S."/>
            <person name="Shea T."/>
            <person name="Sisk P."/>
            <person name="Sykes S."/>
            <person name="Wortman J."/>
            <person name="Nusbaum C."/>
            <person name="Birren B."/>
        </authorList>
    </citation>
    <scope>NUCLEOTIDE SEQUENCE [LARGE SCALE GENOMIC DNA]</scope>
    <source>
        <strain evidence="12 13">CBS 119918</strain>
    </source>
</reference>
<feature type="transmembrane region" description="Helical" evidence="10">
    <location>
        <begin position="103"/>
        <end position="123"/>
    </location>
</feature>
<dbReference type="PANTHER" id="PTHR11157">
    <property type="entry name" value="FATTY ACID ACYL TRANSFERASE-RELATED"/>
    <property type="match status" value="1"/>
</dbReference>
<dbReference type="AlphaFoldDB" id="A0A072P9Q3"/>
<organism evidence="12 13">
    <name type="scientific">Exophiala aquamarina CBS 119918</name>
    <dbReference type="NCBI Taxonomy" id="1182545"/>
    <lineage>
        <taxon>Eukaryota</taxon>
        <taxon>Fungi</taxon>
        <taxon>Dikarya</taxon>
        <taxon>Ascomycota</taxon>
        <taxon>Pezizomycotina</taxon>
        <taxon>Eurotiomycetes</taxon>
        <taxon>Chaetothyriomycetidae</taxon>
        <taxon>Chaetothyriales</taxon>
        <taxon>Herpotrichiellaceae</taxon>
        <taxon>Exophiala</taxon>
    </lineage>
</organism>
<protein>
    <recommendedName>
        <fullName evidence="10">Elongation of fatty acids protein</fullName>
        <ecNumber evidence="10">2.3.1.-</ecNumber>
    </recommendedName>
</protein>
<feature type="transmembrane region" description="Helical" evidence="10">
    <location>
        <begin position="418"/>
        <end position="444"/>
    </location>
</feature>
<dbReference type="PANTHER" id="PTHR11157:SF169">
    <property type="entry name" value="ELONGATION OF FATTY ACIDS PROTEIN"/>
    <property type="match status" value="1"/>
</dbReference>
<comment type="caution">
    <text evidence="12">The sequence shown here is derived from an EMBL/GenBank/DDBJ whole genome shotgun (WGS) entry which is preliminary data.</text>
</comment>
<evidence type="ECO:0000256" key="4">
    <source>
        <dbReference type="ARBA" id="ARBA00022692"/>
    </source>
</evidence>
<dbReference type="OrthoDB" id="10259681at2759"/>
<feature type="compositionally biased region" description="Polar residues" evidence="11">
    <location>
        <begin position="632"/>
        <end position="647"/>
    </location>
</feature>
<keyword evidence="2 10" id="KW-0444">Lipid biosynthesis</keyword>
<sequence length="765" mass="82907">MSVTQLKQWLHLDDPLNGVKATTLPAAYFKFPPSPEPTVLPPPIDHSNLAHPFTIQPDIYNALLSAHVPITVALVYASIVTLLNSVNRNRKYKPWAVSRTGIFKLFVILHNIFLAVYSAWTFVGMLNALRLALPAWKENTGVAETLDALCKLHGPRGHGNAAAYNTTTSAWGMTNRGFHLAADGLTPEPTDVGRIWNEGLAFYGWIFYLSKFYEVIDTFIILAKGKKSSFLQTYHHAGAMLCMWAGIRYMSPPIWMFVLVNSAIHAIMYTFYLMSTIGVTVPKWFKQSLTTLQITQFVIGASYAFAHLFVAYQIPVSVPYLYRLGSAASTLLNSAPSDVSSAASVAVSTASAGTGAWLKKIALRAAGHEGLAENVLNEQGRPFGIDAVHIAEDLVAKEETRYRDEMQWVNCLDTSGQVFAILLNCLYLLPLTWLFAQFFITSYLKRVERRRSSTASEIATTARLSLRDASKGVARRLSEAVEEMHSTAGDIGDDAVLVDGDEIKRELSEAIQQAKSRIAQGTAKAKNSASGPDAEKVKQEVQRDLEKVRKNVQGAADKVVEPMTDKDKQEQVQAKAQTVKDTVAEAVEAAADNVKPAAEKVVETTKSVSKKASEQLGGGDNSASRKADTATEGEQGTRKTASSASSPEEQDSPNEDGTGAGGATGGQEVASSSEGKTKDTSETPSTPSGSKKRNKKNKKKAEDKIIDESKVVRDEDVDTKPSADGNKEDEEKKADSNETPSEGEAGGEAASEVREGTSFADAVKE</sequence>
<dbReference type="STRING" id="1182545.A0A072P9Q3"/>
<keyword evidence="4 10" id="KW-0812">Transmembrane</keyword>
<dbReference type="RefSeq" id="XP_013259414.1">
    <property type="nucleotide sequence ID" value="XM_013403960.1"/>
</dbReference>
<dbReference type="InterPro" id="IPR002076">
    <property type="entry name" value="ELO_fam"/>
</dbReference>
<dbReference type="Proteomes" id="UP000027920">
    <property type="component" value="Unassembled WGS sequence"/>
</dbReference>
<keyword evidence="6 10" id="KW-1133">Transmembrane helix</keyword>
<comment type="subcellular location">
    <subcellularLocation>
        <location evidence="1">Membrane</location>
        <topology evidence="1">Multi-pass membrane protein</topology>
    </subcellularLocation>
</comment>
<evidence type="ECO:0000256" key="10">
    <source>
        <dbReference type="RuleBase" id="RU361115"/>
    </source>
</evidence>
<evidence type="ECO:0000313" key="12">
    <source>
        <dbReference type="EMBL" id="KEF56824.1"/>
    </source>
</evidence>
<feature type="compositionally biased region" description="Basic and acidic residues" evidence="11">
    <location>
        <begin position="700"/>
        <end position="736"/>
    </location>
</feature>
<dbReference type="GO" id="GO:0009922">
    <property type="term" value="F:fatty acid elongase activity"/>
    <property type="evidence" value="ECO:0007669"/>
    <property type="project" value="InterPro"/>
</dbReference>
<feature type="compositionally biased region" description="Polar residues" evidence="11">
    <location>
        <begin position="571"/>
        <end position="580"/>
    </location>
</feature>
<evidence type="ECO:0000256" key="1">
    <source>
        <dbReference type="ARBA" id="ARBA00004141"/>
    </source>
</evidence>
<accession>A0A072P9Q3</accession>
<feature type="transmembrane region" description="Helical" evidence="10">
    <location>
        <begin position="253"/>
        <end position="273"/>
    </location>
</feature>
<comment type="catalytic activity">
    <reaction evidence="10">
        <text>an acyl-CoA + malonyl-CoA + H(+) = a 3-oxoacyl-CoA + CO2 + CoA</text>
        <dbReference type="Rhea" id="RHEA:50252"/>
        <dbReference type="ChEBI" id="CHEBI:15378"/>
        <dbReference type="ChEBI" id="CHEBI:16526"/>
        <dbReference type="ChEBI" id="CHEBI:57287"/>
        <dbReference type="ChEBI" id="CHEBI:57384"/>
        <dbReference type="ChEBI" id="CHEBI:58342"/>
        <dbReference type="ChEBI" id="CHEBI:90726"/>
    </reaction>
    <physiologicalReaction direction="left-to-right" evidence="10">
        <dbReference type="Rhea" id="RHEA:50253"/>
    </physiologicalReaction>
</comment>
<dbReference type="VEuPathDB" id="FungiDB:A1O9_07014"/>
<evidence type="ECO:0000256" key="6">
    <source>
        <dbReference type="ARBA" id="ARBA00022989"/>
    </source>
</evidence>
<dbReference type="Gene3D" id="1.20.120.20">
    <property type="entry name" value="Apolipoprotein"/>
    <property type="match status" value="1"/>
</dbReference>
<dbReference type="GO" id="GO:0034626">
    <property type="term" value="P:fatty acid elongation, polyunsaturated fatty acid"/>
    <property type="evidence" value="ECO:0007669"/>
    <property type="project" value="TreeGrafter"/>
</dbReference>
<evidence type="ECO:0000256" key="7">
    <source>
        <dbReference type="ARBA" id="ARBA00023098"/>
    </source>
</evidence>
<dbReference type="GO" id="GO:0005789">
    <property type="term" value="C:endoplasmic reticulum membrane"/>
    <property type="evidence" value="ECO:0007669"/>
    <property type="project" value="TreeGrafter"/>
</dbReference>
<keyword evidence="5 10" id="KW-0276">Fatty acid metabolism</keyword>
<dbReference type="EC" id="2.3.1.-" evidence="10"/>
<evidence type="ECO:0000256" key="8">
    <source>
        <dbReference type="ARBA" id="ARBA00023136"/>
    </source>
</evidence>
<evidence type="ECO:0000256" key="5">
    <source>
        <dbReference type="ARBA" id="ARBA00022832"/>
    </source>
</evidence>
<feature type="transmembrane region" description="Helical" evidence="10">
    <location>
        <begin position="59"/>
        <end position="83"/>
    </location>
</feature>
<feature type="transmembrane region" description="Helical" evidence="10">
    <location>
        <begin position="294"/>
        <end position="314"/>
    </location>
</feature>
<dbReference type="HOGENOM" id="CLU_017661_1_0_1"/>
<evidence type="ECO:0000256" key="11">
    <source>
        <dbReference type="SAM" id="MobiDB-lite"/>
    </source>
</evidence>
<dbReference type="GO" id="GO:0042761">
    <property type="term" value="P:very long-chain fatty acid biosynthetic process"/>
    <property type="evidence" value="ECO:0007669"/>
    <property type="project" value="TreeGrafter"/>
</dbReference>
<proteinExistence type="inferred from homology"/>
<feature type="region of interest" description="Disordered" evidence="11">
    <location>
        <begin position="518"/>
        <end position="541"/>
    </location>
</feature>
<gene>
    <name evidence="12" type="ORF">A1O9_07014</name>
</gene>
<name>A0A072P9Q3_9EURO</name>
<dbReference type="SUPFAM" id="SSF58113">
    <property type="entry name" value="Apolipoprotein A-I"/>
    <property type="match status" value="1"/>
</dbReference>
<feature type="region of interest" description="Disordered" evidence="11">
    <location>
        <begin position="553"/>
        <end position="765"/>
    </location>
</feature>
<dbReference type="EMBL" id="AMGV01000005">
    <property type="protein sequence ID" value="KEF56824.1"/>
    <property type="molecule type" value="Genomic_DNA"/>
</dbReference>
<dbReference type="GO" id="GO:0019367">
    <property type="term" value="P:fatty acid elongation, saturated fatty acid"/>
    <property type="evidence" value="ECO:0007669"/>
    <property type="project" value="TreeGrafter"/>
</dbReference>
<feature type="transmembrane region" description="Helical" evidence="10">
    <location>
        <begin position="202"/>
        <end position="223"/>
    </location>
</feature>
<feature type="compositionally biased region" description="Basic and acidic residues" evidence="11">
    <location>
        <begin position="558"/>
        <end position="570"/>
    </location>
</feature>
<feature type="compositionally biased region" description="Basic residues" evidence="11">
    <location>
        <begin position="690"/>
        <end position="699"/>
    </location>
</feature>
<dbReference type="GO" id="GO:0034625">
    <property type="term" value="P:fatty acid elongation, monounsaturated fatty acid"/>
    <property type="evidence" value="ECO:0007669"/>
    <property type="project" value="TreeGrafter"/>
</dbReference>